<dbReference type="SMART" id="SM01052">
    <property type="entry name" value="CAP_GLY"/>
    <property type="match status" value="1"/>
</dbReference>
<accession>A0A067RCV7</accession>
<dbReference type="PANTHER" id="PTHR24200:SF11">
    <property type="entry name" value="TOUCAN, ISOFORM A"/>
    <property type="match status" value="1"/>
</dbReference>
<name>A0A067RCV7_ZOONE</name>
<feature type="compositionally biased region" description="Polar residues" evidence="3">
    <location>
        <begin position="917"/>
        <end position="928"/>
    </location>
</feature>
<evidence type="ECO:0000256" key="1">
    <source>
        <dbReference type="ARBA" id="ARBA00023054"/>
    </source>
</evidence>
<feature type="compositionally biased region" description="Acidic residues" evidence="3">
    <location>
        <begin position="1808"/>
        <end position="1819"/>
    </location>
</feature>
<dbReference type="Pfam" id="PF01302">
    <property type="entry name" value="CAP_GLY"/>
    <property type="match status" value="1"/>
</dbReference>
<feature type="compositionally biased region" description="Polar residues" evidence="3">
    <location>
        <begin position="1067"/>
        <end position="1083"/>
    </location>
</feature>
<feature type="compositionally biased region" description="Polar residues" evidence="3">
    <location>
        <begin position="781"/>
        <end position="797"/>
    </location>
</feature>
<feature type="region of interest" description="Disordered" evidence="3">
    <location>
        <begin position="389"/>
        <end position="418"/>
    </location>
</feature>
<organism evidence="5 6">
    <name type="scientific">Zootermopsis nevadensis</name>
    <name type="common">Dampwood termite</name>
    <dbReference type="NCBI Taxonomy" id="136037"/>
    <lineage>
        <taxon>Eukaryota</taxon>
        <taxon>Metazoa</taxon>
        <taxon>Ecdysozoa</taxon>
        <taxon>Arthropoda</taxon>
        <taxon>Hexapoda</taxon>
        <taxon>Insecta</taxon>
        <taxon>Pterygota</taxon>
        <taxon>Neoptera</taxon>
        <taxon>Polyneoptera</taxon>
        <taxon>Dictyoptera</taxon>
        <taxon>Blattodea</taxon>
        <taxon>Blattoidea</taxon>
        <taxon>Termitoidae</taxon>
        <taxon>Termopsidae</taxon>
        <taxon>Zootermopsis</taxon>
    </lineage>
</organism>
<feature type="compositionally biased region" description="Low complexity" evidence="3">
    <location>
        <begin position="947"/>
        <end position="961"/>
    </location>
</feature>
<dbReference type="InParanoid" id="A0A067RCV7"/>
<keyword evidence="6" id="KW-1185">Reference proteome</keyword>
<feature type="compositionally biased region" description="Polar residues" evidence="3">
    <location>
        <begin position="1500"/>
        <end position="1509"/>
    </location>
</feature>
<feature type="region of interest" description="Disordered" evidence="3">
    <location>
        <begin position="546"/>
        <end position="590"/>
    </location>
</feature>
<feature type="compositionally biased region" description="Basic and acidic residues" evidence="3">
    <location>
        <begin position="654"/>
        <end position="678"/>
    </location>
</feature>
<sequence length="1934" mass="208209">MLCPSSEFQPQSLVFRQEPAESRIPVFLKHPSAAPSHLSLRGAFTLRSHNDKTITRPSSLLELFGRNKVAALPSKPMSVASGPHKVFESTPDNSQTSCSSAFGVRTENVRNCDAADEGRCWRDGPVTAAHLGHRVSVSRTKVGILRYFGEIEQSPGVFCGVELDEPVGLNDGSVEGVRYFTCRPQHGIIAPVGNVRTVPGGGWQEAQDSRSRRRSETFILDESGPYSLLEGLETTAQPTDEDVDCCEMQQPSAVSTPTPSSPASNAAPWECSASSLTSSHTRYQSHPSQQSSVQGSFEQDESSLGVLTPDQVCPVSALSRHQSQLQTHAAQQLSKQNSFELDESLGILTPDQMIDFTVCADSTIAGRTPSFEDMDVFLLGDFKGDRAEDLLPDRLPSESDGPSSSNYPSSEFPQFPDDAEKVTNADNFLLSKTEDHQLCTPNTVTCMSEDLSDNVCPAVSKSSGGDFRVGQDISDRTLSPEDLPMDAPFQEVMGEILQKSDVTSEGARDTAGLSGATSAGPSSRSSAAPPAGNSFVTSVTSITSLDNGYQGDGEWSRPASRGADHSPTNHRVVKPKTSTADPMTDSDFFTESDADMHDELAAGSSRGDRRAQVIDGTLYGANLHTGGTGHQHQRCPSFTASINEEMESSGVYSDLERRPEDAAASDEKAVQGEDRNPAEGDLSPDASTKTVSSRSEQSQVKESVPVFTTIIEQVVSESIRDLTSIAVSDNNLLAENNLKNQRALLVLNPVAVTGEPTDLSSDKPARKTDVTPLESPGIIKSPTTVSGSSLVASTGSKSFKDDGSLQPKKFKMPKRNVASKIKAMIESSSPSTGVSPDAEDENQENRRPTRAQPKTLRKNGGRWDAVMSKIAQGQAEQKLKPRSLKEVKSKVFANLMPPPTQQTEGAPRRGAERTRKTVSSNFGPSASSRALKENSPLKTKSRRARTRASSSSLCQQQQQQQAGGNGTAPGRGSSRTSSLHSSVSDVSVSQRHVVGNAKACSKSSSSSLRSSKKHDAGRSTSPLSDGSSTSHVMTNSSSNHLVNHARTTGQKKGVGVTAVADMKTPSARKQASRRNTTNSTQKPTPLRDHNRQHQADGVFKSGGESSPSNKPGEVSAPSQRPPAAQPQPTPVEILLLQLRHNSAGFEALGVLVQYLVYNLDAFSTPQLRKNLQSMKTEWIKTKLELEEAQVSYRRMEDKLKQENVLHLQRTEEIKAASDRAHSREVAELVARHEAELSDFDKRLREQLEEMRGRHEAELSRAEKLNVEKLEVAVADGKVRLEQVQHEHVTALTRLQRDTSEREAELKRRLASVEEEYSGLKDQSRKLMESMQKDKDTKLQVTAGHCKELQDEVGSLRTVLDLRRGELQELRKQNALLTREAEELPVALQRVAALEAKVEDLQVQLQVKTNLERQLSQDKRVLMESFHKESKQNKRLSLHNEELQWKLKQNVEVVNVLAALSGASMNSSMTAAPTNGRRSVHGSVDIDPSATRIPPRPLSAGRSQNISASDLSAGPATALGDSLETSPPASPKVKGVVEKSDSVSWVVEIDETSEDLLSRLVRRAGSLRGTTPPPSSSPSPAHARTLPPPKRQRCKASSLSLSSSATAIARPGIGGQSRNSTLTSSVRSRSRSMSIDSVEDVGLDYGSWNPRTSTPLQNSYGDMENPECEDDVVVLMNCNKSLKCCGDNDHEDSGQNPSSVIHNLSGVSNGTLKRGTSEFSNEEESPGSSGSSDVGQKDHDCSCYRSRKQVSGNLIDSSAASDSLDLGDPEVLPLPPLPGSTSGDLSLLAAQPLPPMPKESAGEAMISEETSEDENEDGEEVNSSSDGSSCSEDEGSSSSGSSSGLGPRVSRELMAPENGVVESGCGSGKQDEGNEEARIVSQIPEVGSGQQNMSSTGSTHQYRLLLKSESGSCSATTMDLSWSEDMELAPSESDG</sequence>
<proteinExistence type="predicted"/>
<dbReference type="FunCoup" id="A0A067RCV7">
    <property type="interactions" value="25"/>
</dbReference>
<feature type="compositionally biased region" description="Polar residues" evidence="3">
    <location>
        <begin position="1693"/>
        <end position="1710"/>
    </location>
</feature>
<feature type="region of interest" description="Disordered" evidence="3">
    <location>
        <begin position="1689"/>
        <end position="1739"/>
    </location>
</feature>
<dbReference type="GO" id="GO:0008017">
    <property type="term" value="F:microtubule binding"/>
    <property type="evidence" value="ECO:0007669"/>
    <property type="project" value="TreeGrafter"/>
</dbReference>
<evidence type="ECO:0000259" key="4">
    <source>
        <dbReference type="PROSITE" id="PS50245"/>
    </source>
</evidence>
<feature type="compositionally biased region" description="Low complexity" evidence="3">
    <location>
        <begin position="1778"/>
        <end position="1787"/>
    </location>
</feature>
<feature type="region of interest" description="Disordered" evidence="3">
    <location>
        <begin position="500"/>
        <end position="534"/>
    </location>
</feature>
<feature type="compositionally biased region" description="Basic and acidic residues" evidence="3">
    <location>
        <begin position="760"/>
        <end position="769"/>
    </location>
</feature>
<keyword evidence="1 2" id="KW-0175">Coiled coil</keyword>
<feature type="compositionally biased region" description="Polar residues" evidence="3">
    <location>
        <begin position="1465"/>
        <end position="1476"/>
    </location>
</feature>
<dbReference type="eggNOG" id="KOG4568">
    <property type="taxonomic scope" value="Eukaryota"/>
</dbReference>
<feature type="region of interest" description="Disordered" evidence="3">
    <location>
        <begin position="248"/>
        <end position="302"/>
    </location>
</feature>
<dbReference type="SUPFAM" id="SSF74924">
    <property type="entry name" value="Cap-Gly domain"/>
    <property type="match status" value="1"/>
</dbReference>
<feature type="region of interest" description="Disordered" evidence="3">
    <location>
        <begin position="754"/>
        <end position="1127"/>
    </location>
</feature>
<protein>
    <submittedName>
        <fullName evidence="5">Microtubule plus-end tracking protein TIP150</fullName>
    </submittedName>
</protein>
<dbReference type="Proteomes" id="UP000027135">
    <property type="component" value="Unassembled WGS sequence"/>
</dbReference>
<feature type="coiled-coil region" evidence="2">
    <location>
        <begin position="1359"/>
        <end position="1410"/>
    </location>
</feature>
<dbReference type="EMBL" id="KK852543">
    <property type="protein sequence ID" value="KDR21676.1"/>
    <property type="molecule type" value="Genomic_DNA"/>
</dbReference>
<feature type="compositionally biased region" description="Low complexity" evidence="3">
    <location>
        <begin position="1820"/>
        <end position="1843"/>
    </location>
</feature>
<dbReference type="PROSITE" id="PS50245">
    <property type="entry name" value="CAP_GLY_2"/>
    <property type="match status" value="1"/>
</dbReference>
<reference evidence="5 6" key="1">
    <citation type="journal article" date="2014" name="Nat. Commun.">
        <title>Molecular traces of alternative social organization in a termite genome.</title>
        <authorList>
            <person name="Terrapon N."/>
            <person name="Li C."/>
            <person name="Robertson H.M."/>
            <person name="Ji L."/>
            <person name="Meng X."/>
            <person name="Booth W."/>
            <person name="Chen Z."/>
            <person name="Childers C.P."/>
            <person name="Glastad K.M."/>
            <person name="Gokhale K."/>
            <person name="Gowin J."/>
            <person name="Gronenberg W."/>
            <person name="Hermansen R.A."/>
            <person name="Hu H."/>
            <person name="Hunt B.G."/>
            <person name="Huylmans A.K."/>
            <person name="Khalil S.M."/>
            <person name="Mitchell R.D."/>
            <person name="Munoz-Torres M.C."/>
            <person name="Mustard J.A."/>
            <person name="Pan H."/>
            <person name="Reese J.T."/>
            <person name="Scharf M.E."/>
            <person name="Sun F."/>
            <person name="Vogel H."/>
            <person name="Xiao J."/>
            <person name="Yang W."/>
            <person name="Yang Z."/>
            <person name="Yang Z."/>
            <person name="Zhou J."/>
            <person name="Zhu J."/>
            <person name="Brent C.S."/>
            <person name="Elsik C.G."/>
            <person name="Goodisman M.A."/>
            <person name="Liberles D.A."/>
            <person name="Roe R.M."/>
            <person name="Vargo E.L."/>
            <person name="Vilcinskas A."/>
            <person name="Wang J."/>
            <person name="Bornberg-Bauer E."/>
            <person name="Korb J."/>
            <person name="Zhang G."/>
            <person name="Liebig J."/>
        </authorList>
    </citation>
    <scope>NUCLEOTIDE SEQUENCE [LARGE SCALE GENOMIC DNA]</scope>
    <source>
        <tissue evidence="5">Whole organism</tissue>
    </source>
</reference>
<dbReference type="InterPro" id="IPR036859">
    <property type="entry name" value="CAP-Gly_dom_sf"/>
</dbReference>
<feature type="compositionally biased region" description="Basic and acidic residues" evidence="3">
    <location>
        <begin position="207"/>
        <end position="216"/>
    </location>
</feature>
<feature type="compositionally biased region" description="Low complexity" evidence="3">
    <location>
        <begin position="398"/>
        <end position="413"/>
    </location>
</feature>
<feature type="compositionally biased region" description="Low complexity" evidence="3">
    <location>
        <begin position="1616"/>
        <end position="1635"/>
    </location>
</feature>
<dbReference type="OMA" id="QERSHEC"/>
<dbReference type="GO" id="GO:0005634">
    <property type="term" value="C:nucleus"/>
    <property type="evidence" value="ECO:0007669"/>
    <property type="project" value="TreeGrafter"/>
</dbReference>
<dbReference type="Gene3D" id="2.30.30.190">
    <property type="entry name" value="CAP Gly-rich-like domain"/>
    <property type="match status" value="1"/>
</dbReference>
<dbReference type="PANTHER" id="PTHR24200">
    <property type="entry name" value="TOUCAN, ISOFORM A"/>
    <property type="match status" value="1"/>
</dbReference>
<feature type="domain" description="CAP-Gly" evidence="4">
    <location>
        <begin position="149"/>
        <end position="191"/>
    </location>
</feature>
<feature type="coiled-coil region" evidence="2">
    <location>
        <begin position="1229"/>
        <end position="1329"/>
    </location>
</feature>
<evidence type="ECO:0000313" key="5">
    <source>
        <dbReference type="EMBL" id="KDR21676.1"/>
    </source>
</evidence>
<feature type="region of interest" description="Disordered" evidence="3">
    <location>
        <begin position="647"/>
        <end position="702"/>
    </location>
</feature>
<evidence type="ECO:0000256" key="2">
    <source>
        <dbReference type="SAM" id="Coils"/>
    </source>
</evidence>
<dbReference type="InterPro" id="IPR000938">
    <property type="entry name" value="CAP-Gly_domain"/>
</dbReference>
<evidence type="ECO:0000256" key="3">
    <source>
        <dbReference type="SAM" id="MobiDB-lite"/>
    </source>
</evidence>
<feature type="region of interest" description="Disordered" evidence="3">
    <location>
        <begin position="460"/>
        <end position="485"/>
    </location>
</feature>
<feature type="region of interest" description="Disordered" evidence="3">
    <location>
        <begin position="1465"/>
        <end position="1536"/>
    </location>
</feature>
<dbReference type="InterPro" id="IPR051293">
    <property type="entry name" value="MTUS1/CCDC69"/>
</dbReference>
<feature type="compositionally biased region" description="Low complexity" evidence="3">
    <location>
        <begin position="514"/>
        <end position="534"/>
    </location>
</feature>
<feature type="compositionally biased region" description="Basic and acidic residues" evidence="3">
    <location>
        <begin position="1085"/>
        <end position="1094"/>
    </location>
</feature>
<evidence type="ECO:0000313" key="6">
    <source>
        <dbReference type="Proteomes" id="UP000027135"/>
    </source>
</evidence>
<gene>
    <name evidence="5" type="ORF">L798_03801</name>
</gene>
<dbReference type="GO" id="GO:0005737">
    <property type="term" value="C:cytoplasm"/>
    <property type="evidence" value="ECO:0007669"/>
    <property type="project" value="TreeGrafter"/>
</dbReference>
<feature type="compositionally biased region" description="Basic and acidic residues" evidence="3">
    <location>
        <begin position="877"/>
        <end position="889"/>
    </location>
</feature>
<feature type="compositionally biased region" description="Polar residues" evidence="3">
    <location>
        <begin position="685"/>
        <end position="701"/>
    </location>
</feature>
<feature type="compositionally biased region" description="Polar residues" evidence="3">
    <location>
        <begin position="272"/>
        <end position="297"/>
    </location>
</feature>
<feature type="compositionally biased region" description="Low complexity" evidence="3">
    <location>
        <begin position="251"/>
        <end position="268"/>
    </location>
</feature>
<feature type="compositionally biased region" description="Low complexity" evidence="3">
    <location>
        <begin position="973"/>
        <end position="994"/>
    </location>
</feature>
<dbReference type="STRING" id="136037.A0A067RCV7"/>
<feature type="compositionally biased region" description="Basic and acidic residues" evidence="3">
    <location>
        <begin position="906"/>
        <end position="915"/>
    </location>
</feature>
<feature type="region of interest" description="Disordered" evidence="3">
    <location>
        <begin position="1759"/>
        <end position="1876"/>
    </location>
</feature>
<feature type="compositionally biased region" description="Low complexity" evidence="3">
    <location>
        <begin position="1019"/>
        <end position="1040"/>
    </location>
</feature>
<feature type="region of interest" description="Disordered" evidence="3">
    <location>
        <begin position="198"/>
        <end position="217"/>
    </location>
</feature>
<feature type="region of interest" description="Disordered" evidence="3">
    <location>
        <begin position="1564"/>
        <end position="1637"/>
    </location>
</feature>